<evidence type="ECO:0000313" key="2">
    <source>
        <dbReference type="EMBL" id="RZF47264.1"/>
    </source>
</evidence>
<feature type="compositionally biased region" description="Gly residues" evidence="1">
    <location>
        <begin position="10"/>
        <end position="26"/>
    </location>
</feature>
<accession>A0A482XNT7</accession>
<keyword evidence="3" id="KW-1185">Reference proteome</keyword>
<name>A0A482XNT7_LAOST</name>
<evidence type="ECO:0000256" key="1">
    <source>
        <dbReference type="SAM" id="MobiDB-lite"/>
    </source>
</evidence>
<dbReference type="EMBL" id="QKKF02004629">
    <property type="protein sequence ID" value="RZF47264.1"/>
    <property type="molecule type" value="Genomic_DNA"/>
</dbReference>
<sequence>MDLSTKSWCGSGGGTGREVTAHGGGKQKTEQAKDKQRQKRDKTRLCRSLYAATSLNYAFQHQTLLKTISVSFFWIQTVPHDTPQNKDIFMLPLTNKHAYHVEKLNQSDGVSITGRSETKKGKPNANGFKATAISGC</sequence>
<proteinExistence type="predicted"/>
<reference evidence="2 3" key="1">
    <citation type="journal article" date="2017" name="Gigascience">
        <title>Genome sequence of the small brown planthopper, Laodelphax striatellus.</title>
        <authorList>
            <person name="Zhu J."/>
            <person name="Jiang F."/>
            <person name="Wang X."/>
            <person name="Yang P."/>
            <person name="Bao Y."/>
            <person name="Zhao W."/>
            <person name="Wang W."/>
            <person name="Lu H."/>
            <person name="Wang Q."/>
            <person name="Cui N."/>
            <person name="Li J."/>
            <person name="Chen X."/>
            <person name="Luo L."/>
            <person name="Yu J."/>
            <person name="Kang L."/>
            <person name="Cui F."/>
        </authorList>
    </citation>
    <scope>NUCLEOTIDE SEQUENCE [LARGE SCALE GENOMIC DNA]</scope>
    <source>
        <strain evidence="2">Lst14</strain>
    </source>
</reference>
<organism evidence="2 3">
    <name type="scientific">Laodelphax striatellus</name>
    <name type="common">Small brown planthopper</name>
    <name type="synonym">Delphax striatella</name>
    <dbReference type="NCBI Taxonomy" id="195883"/>
    <lineage>
        <taxon>Eukaryota</taxon>
        <taxon>Metazoa</taxon>
        <taxon>Ecdysozoa</taxon>
        <taxon>Arthropoda</taxon>
        <taxon>Hexapoda</taxon>
        <taxon>Insecta</taxon>
        <taxon>Pterygota</taxon>
        <taxon>Neoptera</taxon>
        <taxon>Paraneoptera</taxon>
        <taxon>Hemiptera</taxon>
        <taxon>Auchenorrhyncha</taxon>
        <taxon>Fulgoroidea</taxon>
        <taxon>Delphacidae</taxon>
        <taxon>Criomorphinae</taxon>
        <taxon>Laodelphax</taxon>
    </lineage>
</organism>
<comment type="caution">
    <text evidence="2">The sequence shown here is derived from an EMBL/GenBank/DDBJ whole genome shotgun (WGS) entry which is preliminary data.</text>
</comment>
<feature type="region of interest" description="Disordered" evidence="1">
    <location>
        <begin position="1"/>
        <end position="42"/>
    </location>
</feature>
<dbReference type="AlphaFoldDB" id="A0A482XNT7"/>
<protein>
    <submittedName>
        <fullName evidence="2">Uncharacterized protein</fullName>
    </submittedName>
</protein>
<gene>
    <name evidence="2" type="ORF">LSTR_LSTR004973</name>
</gene>
<dbReference type="Proteomes" id="UP000291343">
    <property type="component" value="Unassembled WGS sequence"/>
</dbReference>
<dbReference type="InParanoid" id="A0A482XNT7"/>
<evidence type="ECO:0000313" key="3">
    <source>
        <dbReference type="Proteomes" id="UP000291343"/>
    </source>
</evidence>